<feature type="domain" description="Baseplate hub protein gp44-like N-terminal" evidence="1">
    <location>
        <begin position="16"/>
        <end position="97"/>
    </location>
</feature>
<proteinExistence type="predicted"/>
<accession>A0ABV6S1J3</accession>
<dbReference type="InterPro" id="IPR049354">
    <property type="entry name" value="GpP-like_N"/>
</dbReference>
<evidence type="ECO:0000259" key="2">
    <source>
        <dbReference type="Pfam" id="PF21929"/>
    </source>
</evidence>
<dbReference type="InterPro" id="IPR053982">
    <property type="entry name" value="Gp44/GpP-like_C"/>
</dbReference>
<dbReference type="SUPFAM" id="SSF69279">
    <property type="entry name" value="Phage tail proteins"/>
    <property type="match status" value="2"/>
</dbReference>
<dbReference type="Pfam" id="PF21683">
    <property type="entry name" value="GpP-like_1st"/>
    <property type="match status" value="1"/>
</dbReference>
<dbReference type="RefSeq" id="WP_267220788.1">
    <property type="nucleotide sequence ID" value="NZ_JAPCWC010000008.1"/>
</dbReference>
<sequence length="365" mass="39808">MSDTEIIISGRDKNELRLQVAGLLFEGWEQVEVTLRAEGFPNSFDIRASIPPNQKNPCSAGDECVVLMGADTVISGYVDRVINAGDSDSHTISIVGRGRTQDLVDCGAEWPSHQQIGGNALTIASKLAEPYGIKVAMGEDASPGADVPQWVLNYGESPAEIIQRVARNAGLLAYENYEGKVLLSSVGDTEASSGIEFGTNVESWSVERSMDQRYSHYVCCSASMDAMMELGGSDFFHTETDPNVPRHRLTYLIVENVATDPQAFTIQRAKWEAQRRAGRSFVLRATIDSWRDSEGTLWTPNTLVPVNLPGTTGGIQMVLSEVTYRRDEERGTTAELLCMPKEAFTPEPITLVPVNLADVDTGASQ</sequence>
<dbReference type="Pfam" id="PF22255">
    <property type="entry name" value="Gp44-like_2nd"/>
    <property type="match status" value="1"/>
</dbReference>
<evidence type="ECO:0000313" key="4">
    <source>
        <dbReference type="EMBL" id="MFC0683099.1"/>
    </source>
</evidence>
<evidence type="ECO:0000259" key="1">
    <source>
        <dbReference type="Pfam" id="PF21683"/>
    </source>
</evidence>
<dbReference type="Proteomes" id="UP001589858">
    <property type="component" value="Unassembled WGS sequence"/>
</dbReference>
<organism evidence="4 5">
    <name type="scientific">Novosphingobium clariflavum</name>
    <dbReference type="NCBI Taxonomy" id="2029884"/>
    <lineage>
        <taxon>Bacteria</taxon>
        <taxon>Pseudomonadati</taxon>
        <taxon>Pseudomonadota</taxon>
        <taxon>Alphaproteobacteria</taxon>
        <taxon>Sphingomonadales</taxon>
        <taxon>Sphingomonadaceae</taxon>
        <taxon>Novosphingobium</taxon>
    </lineage>
</organism>
<evidence type="ECO:0000313" key="5">
    <source>
        <dbReference type="Proteomes" id="UP001589858"/>
    </source>
</evidence>
<evidence type="ECO:0000259" key="3">
    <source>
        <dbReference type="Pfam" id="PF22255"/>
    </source>
</evidence>
<protein>
    <submittedName>
        <fullName evidence="4">Phage baseplate assembly protein</fullName>
    </submittedName>
</protein>
<name>A0ABV6S1J3_9SPHN</name>
<dbReference type="EMBL" id="JBHLTM010000003">
    <property type="protein sequence ID" value="MFC0683099.1"/>
    <property type="molecule type" value="Genomic_DNA"/>
</dbReference>
<dbReference type="InterPro" id="IPR026276">
    <property type="entry name" value="Baseplate_GpP"/>
</dbReference>
<dbReference type="InterPro" id="IPR023399">
    <property type="entry name" value="Baseplate-like_2-layer_sand"/>
</dbReference>
<feature type="domain" description="Baseplate hub protein gp44/GpP-like C-terminal" evidence="2">
    <location>
        <begin position="266"/>
        <end position="347"/>
    </location>
</feature>
<keyword evidence="5" id="KW-1185">Reference proteome</keyword>
<dbReference type="Gene3D" id="2.30.300.10">
    <property type="entry name" value="Baseplate protein-like domain - beta roll fold"/>
    <property type="match status" value="1"/>
</dbReference>
<comment type="caution">
    <text evidence="4">The sequence shown here is derived from an EMBL/GenBank/DDBJ whole genome shotgun (WGS) entry which is preliminary data.</text>
</comment>
<dbReference type="Gene3D" id="3.30.1920.10">
    <property type="entry name" value="Baseplate protein-like domains - 2 layer sandwich fold"/>
    <property type="match status" value="1"/>
</dbReference>
<dbReference type="PIRSF" id="PIRSF004440">
    <property type="entry name" value="GpP"/>
    <property type="match status" value="1"/>
</dbReference>
<gene>
    <name evidence="4" type="ORF">ACFFF8_00660</name>
</gene>
<dbReference type="Pfam" id="PF21929">
    <property type="entry name" value="GpP_4th"/>
    <property type="match status" value="1"/>
</dbReference>
<dbReference type="Gene3D" id="3.55.50.10">
    <property type="entry name" value="Baseplate protein-like domains"/>
    <property type="match status" value="1"/>
</dbReference>
<reference evidence="4 5" key="1">
    <citation type="submission" date="2024-09" db="EMBL/GenBank/DDBJ databases">
        <authorList>
            <person name="Sun Q."/>
            <person name="Mori K."/>
        </authorList>
    </citation>
    <scope>NUCLEOTIDE SEQUENCE [LARGE SCALE GENOMIC DNA]</scope>
    <source>
        <strain evidence="4 5">CICC 11035S</strain>
    </source>
</reference>
<dbReference type="InterPro" id="IPR053981">
    <property type="entry name" value="Gp44/GpP-like_2nd"/>
</dbReference>
<feature type="domain" description="Baseplate hub protein gp44/GpP-like second" evidence="3">
    <location>
        <begin position="100"/>
        <end position="183"/>
    </location>
</feature>